<keyword evidence="3" id="KW-1185">Reference proteome</keyword>
<name>A0ABP4IH35_9PSEU</name>
<organism evidence="2 3">
    <name type="scientific">Pseudonocardia kongjuensis</name>
    <dbReference type="NCBI Taxonomy" id="102227"/>
    <lineage>
        <taxon>Bacteria</taxon>
        <taxon>Bacillati</taxon>
        <taxon>Actinomycetota</taxon>
        <taxon>Actinomycetes</taxon>
        <taxon>Pseudonocardiales</taxon>
        <taxon>Pseudonocardiaceae</taxon>
        <taxon>Pseudonocardia</taxon>
    </lineage>
</organism>
<accession>A0ABP4IH35</accession>
<evidence type="ECO:0000313" key="2">
    <source>
        <dbReference type="EMBL" id="GAA1390357.1"/>
    </source>
</evidence>
<reference evidence="3" key="1">
    <citation type="journal article" date="2019" name="Int. J. Syst. Evol. Microbiol.">
        <title>The Global Catalogue of Microorganisms (GCM) 10K type strain sequencing project: providing services to taxonomists for standard genome sequencing and annotation.</title>
        <authorList>
            <consortium name="The Broad Institute Genomics Platform"/>
            <consortium name="The Broad Institute Genome Sequencing Center for Infectious Disease"/>
            <person name="Wu L."/>
            <person name="Ma J."/>
        </authorList>
    </citation>
    <scope>NUCLEOTIDE SEQUENCE [LARGE SCALE GENOMIC DNA]</scope>
    <source>
        <strain evidence="3">JCM 11896</strain>
    </source>
</reference>
<protein>
    <submittedName>
        <fullName evidence="2">Uncharacterized protein</fullName>
    </submittedName>
</protein>
<dbReference type="Proteomes" id="UP001501414">
    <property type="component" value="Unassembled WGS sequence"/>
</dbReference>
<comment type="caution">
    <text evidence="2">The sequence shown here is derived from an EMBL/GenBank/DDBJ whole genome shotgun (WGS) entry which is preliminary data.</text>
</comment>
<feature type="compositionally biased region" description="Pro residues" evidence="1">
    <location>
        <begin position="33"/>
        <end position="52"/>
    </location>
</feature>
<feature type="region of interest" description="Disordered" evidence="1">
    <location>
        <begin position="1"/>
        <end position="55"/>
    </location>
</feature>
<sequence>MNRRWPDEPAAGGDGVPAGPGPGPEAPGAVPGPTGPAGPDPVPGFVPGPAADPEPAAGLLAALWARFVGQSRFS</sequence>
<dbReference type="RefSeq" id="WP_344022889.1">
    <property type="nucleotide sequence ID" value="NZ_BAAAJK010000011.1"/>
</dbReference>
<proteinExistence type="predicted"/>
<evidence type="ECO:0000313" key="3">
    <source>
        <dbReference type="Proteomes" id="UP001501414"/>
    </source>
</evidence>
<evidence type="ECO:0000256" key="1">
    <source>
        <dbReference type="SAM" id="MobiDB-lite"/>
    </source>
</evidence>
<gene>
    <name evidence="2" type="ORF">GCM10009613_30800</name>
</gene>
<dbReference type="EMBL" id="BAAAJK010000011">
    <property type="protein sequence ID" value="GAA1390357.1"/>
    <property type="molecule type" value="Genomic_DNA"/>
</dbReference>